<protein>
    <submittedName>
        <fullName evidence="1">Uncharacterized protein</fullName>
    </submittedName>
</protein>
<dbReference type="AlphaFoldDB" id="A0A8X7UHY6"/>
<sequence length="311" mass="35262">MRLWRPAAQRNLRNQWSKLSTFRQQWLAACSGGKSHATSLVNAYLSQTFVPAMKFGALSDMVGIKEKTLKKLSKQQVKSFQLYYTLFILTNLSASIVQSSYRIKLLSSYKEMVAVVVEMVNVSRSLRCYMKPSSGSIIHFSGSKEDSDDGGDCGGIPVFNFLNVSAFENMAEELVEMFKREVMLKRLLVMELVSLSCEVPLSWSAELYHGEFDDLSKCSLYSMEVDAPILPRLREDNLGISSVSHTNQPTSEILQVYGICFQEKSSVKIILTRSFFAMQIYLTTWLAEINIDSHRMDEILAMVGEEIRLTF</sequence>
<proteinExistence type="predicted"/>
<dbReference type="EMBL" id="JAAMPC010000011">
    <property type="protein sequence ID" value="KAG2279452.1"/>
    <property type="molecule type" value="Genomic_DNA"/>
</dbReference>
<evidence type="ECO:0000313" key="1">
    <source>
        <dbReference type="EMBL" id="KAG2279452.1"/>
    </source>
</evidence>
<comment type="caution">
    <text evidence="1">The sequence shown here is derived from an EMBL/GenBank/DDBJ whole genome shotgun (WGS) entry which is preliminary data.</text>
</comment>
<keyword evidence="2" id="KW-1185">Reference proteome</keyword>
<organism evidence="1 2">
    <name type="scientific">Brassica carinata</name>
    <name type="common">Ethiopian mustard</name>
    <name type="synonym">Abyssinian cabbage</name>
    <dbReference type="NCBI Taxonomy" id="52824"/>
    <lineage>
        <taxon>Eukaryota</taxon>
        <taxon>Viridiplantae</taxon>
        <taxon>Streptophyta</taxon>
        <taxon>Embryophyta</taxon>
        <taxon>Tracheophyta</taxon>
        <taxon>Spermatophyta</taxon>
        <taxon>Magnoliopsida</taxon>
        <taxon>eudicotyledons</taxon>
        <taxon>Gunneridae</taxon>
        <taxon>Pentapetalae</taxon>
        <taxon>rosids</taxon>
        <taxon>malvids</taxon>
        <taxon>Brassicales</taxon>
        <taxon>Brassicaceae</taxon>
        <taxon>Brassiceae</taxon>
        <taxon>Brassica</taxon>
    </lineage>
</organism>
<evidence type="ECO:0000313" key="2">
    <source>
        <dbReference type="Proteomes" id="UP000886595"/>
    </source>
</evidence>
<dbReference type="PANTHER" id="PTHR15827">
    <property type="entry name" value="CYCLIN-DEPENDENT KINASE 2-INTERACTING PROTEIN"/>
    <property type="match status" value="1"/>
</dbReference>
<reference evidence="1 2" key="1">
    <citation type="submission" date="2020-02" db="EMBL/GenBank/DDBJ databases">
        <authorList>
            <person name="Ma Q."/>
            <person name="Huang Y."/>
            <person name="Song X."/>
            <person name="Pei D."/>
        </authorList>
    </citation>
    <scope>NUCLEOTIDE SEQUENCE [LARGE SCALE GENOMIC DNA]</scope>
    <source>
        <strain evidence="1">Sxm20200214</strain>
        <tissue evidence="1">Leaf</tissue>
    </source>
</reference>
<gene>
    <name evidence="1" type="ORF">Bca52824_050672</name>
</gene>
<accession>A0A8X7UHY6</accession>
<dbReference type="OrthoDB" id="1913984at2759"/>
<name>A0A8X7UHY6_BRACI</name>
<dbReference type="PANTHER" id="PTHR15827:SF2">
    <property type="entry name" value="CYCLIN-DEPENDENT KINASE 2-INTERACTING PROTEIN"/>
    <property type="match status" value="1"/>
</dbReference>
<dbReference type="Proteomes" id="UP000886595">
    <property type="component" value="Unassembled WGS sequence"/>
</dbReference>